<reference evidence="4 5" key="1">
    <citation type="submission" date="2016-07" db="EMBL/GenBank/DDBJ databases">
        <title>Draft genome of the white-rot fungus Obba rivulosa 3A-2.</title>
        <authorList>
            <consortium name="DOE Joint Genome Institute"/>
            <person name="Miettinen O."/>
            <person name="Riley R."/>
            <person name="Acob R."/>
            <person name="Barry K."/>
            <person name="Cullen D."/>
            <person name="De Vries R."/>
            <person name="Hainaut M."/>
            <person name="Hatakka A."/>
            <person name="Henrissat B."/>
            <person name="Hilden K."/>
            <person name="Kuo R."/>
            <person name="Labutti K."/>
            <person name="Lipzen A."/>
            <person name="Makela M.R."/>
            <person name="Sandor L."/>
            <person name="Spatafora J.W."/>
            <person name="Grigoriev I.V."/>
            <person name="Hibbett D.S."/>
        </authorList>
    </citation>
    <scope>NUCLEOTIDE SEQUENCE [LARGE SCALE GENOMIC DNA]</scope>
    <source>
        <strain evidence="4 5">3A-2</strain>
    </source>
</reference>
<feature type="region of interest" description="Disordered" evidence="2">
    <location>
        <begin position="1"/>
        <end position="21"/>
    </location>
</feature>
<dbReference type="Gene3D" id="3.40.50.1820">
    <property type="entry name" value="alpha/beta hydrolase"/>
    <property type="match status" value="1"/>
</dbReference>
<accession>A0A8E2ATL6</accession>
<protein>
    <recommendedName>
        <fullName evidence="3">Alpha/beta hydrolase fold-3 domain-containing protein</fullName>
    </recommendedName>
</protein>
<dbReference type="PANTHER" id="PTHR48081">
    <property type="entry name" value="AB HYDROLASE SUPERFAMILY PROTEIN C4A8.06C"/>
    <property type="match status" value="1"/>
</dbReference>
<dbReference type="AlphaFoldDB" id="A0A8E2ATL6"/>
<dbReference type="OrthoDB" id="408631at2759"/>
<gene>
    <name evidence="4" type="ORF">OBBRIDRAFT_792947</name>
</gene>
<evidence type="ECO:0000313" key="5">
    <source>
        <dbReference type="Proteomes" id="UP000250043"/>
    </source>
</evidence>
<dbReference type="EMBL" id="KV722398">
    <property type="protein sequence ID" value="OCH90751.1"/>
    <property type="molecule type" value="Genomic_DNA"/>
</dbReference>
<dbReference type="SUPFAM" id="SSF53474">
    <property type="entry name" value="alpha/beta-Hydrolases"/>
    <property type="match status" value="1"/>
</dbReference>
<evidence type="ECO:0000256" key="2">
    <source>
        <dbReference type="SAM" id="MobiDB-lite"/>
    </source>
</evidence>
<evidence type="ECO:0000313" key="4">
    <source>
        <dbReference type="EMBL" id="OCH90751.1"/>
    </source>
</evidence>
<dbReference type="PANTHER" id="PTHR48081:SF8">
    <property type="entry name" value="ALPHA_BETA HYDROLASE FOLD-3 DOMAIN-CONTAINING PROTEIN-RELATED"/>
    <property type="match status" value="1"/>
</dbReference>
<name>A0A8E2ATL6_9APHY</name>
<proteinExistence type="predicted"/>
<evidence type="ECO:0000256" key="1">
    <source>
        <dbReference type="ARBA" id="ARBA00022801"/>
    </source>
</evidence>
<keyword evidence="1" id="KW-0378">Hydrolase</keyword>
<sequence>MSRSHLSAPDPEWTALQHKLPPPHPADADGVVIREAFAKHVIPHIQSIYQKRLPPDSDYKVEDRTIPVDGGEITLRCLTPTPANADSVSTYPLLYWMHGGGWYHGNIHMDDYTLRILCVEFQISIVNVEYRLAPEYPFPISLEDCYAGLKWAADNASVLSASLAKGFIIGGLSAGGNLTAVIAHRTRDDPFFANKKITGQLLMIPAVVHPDGVPEEYKSELTSVEENQDAPAFNRSDLYKCYSILGADPKDPRCSPLLYPSHANLPPAYLQVCGMDPLRDEGLLYEKVLREAGVKTRIDVYPGVPHGFHWAFGHISQALKYDQDTKYGLRWLLSQSALSVKSPL</sequence>
<dbReference type="InterPro" id="IPR050300">
    <property type="entry name" value="GDXG_lipolytic_enzyme"/>
</dbReference>
<dbReference type="InterPro" id="IPR013094">
    <property type="entry name" value="AB_hydrolase_3"/>
</dbReference>
<keyword evidence="5" id="KW-1185">Reference proteome</keyword>
<dbReference type="GO" id="GO:0016787">
    <property type="term" value="F:hydrolase activity"/>
    <property type="evidence" value="ECO:0007669"/>
    <property type="project" value="UniProtKB-KW"/>
</dbReference>
<feature type="domain" description="Alpha/beta hydrolase fold-3" evidence="3">
    <location>
        <begin position="95"/>
        <end position="309"/>
    </location>
</feature>
<dbReference type="InterPro" id="IPR029058">
    <property type="entry name" value="AB_hydrolase_fold"/>
</dbReference>
<evidence type="ECO:0000259" key="3">
    <source>
        <dbReference type="Pfam" id="PF07859"/>
    </source>
</evidence>
<dbReference type="Pfam" id="PF07859">
    <property type="entry name" value="Abhydrolase_3"/>
    <property type="match status" value="1"/>
</dbReference>
<dbReference type="Proteomes" id="UP000250043">
    <property type="component" value="Unassembled WGS sequence"/>
</dbReference>
<organism evidence="4 5">
    <name type="scientific">Obba rivulosa</name>
    <dbReference type="NCBI Taxonomy" id="1052685"/>
    <lineage>
        <taxon>Eukaryota</taxon>
        <taxon>Fungi</taxon>
        <taxon>Dikarya</taxon>
        <taxon>Basidiomycota</taxon>
        <taxon>Agaricomycotina</taxon>
        <taxon>Agaricomycetes</taxon>
        <taxon>Polyporales</taxon>
        <taxon>Gelatoporiaceae</taxon>
        <taxon>Obba</taxon>
    </lineage>
</organism>